<dbReference type="HAMAP" id="MF_00227">
    <property type="entry name" value="RNase_P"/>
    <property type="match status" value="1"/>
</dbReference>
<evidence type="ECO:0000256" key="1">
    <source>
        <dbReference type="ARBA" id="ARBA00002663"/>
    </source>
</evidence>
<comment type="catalytic activity">
    <reaction evidence="7">
        <text>Endonucleolytic cleavage of RNA, removing 5'-extranucleotides from tRNA precursor.</text>
        <dbReference type="EC" id="3.1.26.5"/>
    </reaction>
</comment>
<keyword evidence="4 7" id="KW-0255">Endonuclease</keyword>
<dbReference type="InterPro" id="IPR000100">
    <property type="entry name" value="RNase_P"/>
</dbReference>
<dbReference type="AlphaFoldDB" id="A0A1M5L6W2"/>
<dbReference type="GO" id="GO:0042781">
    <property type="term" value="F:3'-tRNA processing endoribonuclease activity"/>
    <property type="evidence" value="ECO:0007669"/>
    <property type="project" value="TreeGrafter"/>
</dbReference>
<dbReference type="PROSITE" id="PS00648">
    <property type="entry name" value="RIBONUCLEASE_P"/>
    <property type="match status" value="1"/>
</dbReference>
<evidence type="ECO:0000313" key="9">
    <source>
        <dbReference type="EMBL" id="SHG60499.1"/>
    </source>
</evidence>
<dbReference type="EC" id="3.1.26.5" evidence="7 8"/>
<dbReference type="STRING" id="1121321.SAMN04488530_10414"/>
<dbReference type="PANTHER" id="PTHR33992">
    <property type="entry name" value="RIBONUCLEASE P PROTEIN COMPONENT"/>
    <property type="match status" value="1"/>
</dbReference>
<evidence type="ECO:0000313" key="10">
    <source>
        <dbReference type="Proteomes" id="UP000243255"/>
    </source>
</evidence>
<name>A0A1M5L6W2_9FIRM</name>
<dbReference type="Pfam" id="PF00825">
    <property type="entry name" value="Ribonuclease_P"/>
    <property type="match status" value="1"/>
</dbReference>
<sequence length="117" mass="13621">MDFNRTKGLKKDSDFRKVYKHGKSFANKYLVLYILKNKSEYSRVGMSVSKKVGKAVTRNRVRRLIKEVYRLNIDENIEDGYDIVFIARIPSQNAEFKDIQKSVKSLVKKAGICKEIN</sequence>
<evidence type="ECO:0000256" key="5">
    <source>
        <dbReference type="ARBA" id="ARBA00022801"/>
    </source>
</evidence>
<dbReference type="Gene3D" id="3.30.230.10">
    <property type="match status" value="1"/>
</dbReference>
<evidence type="ECO:0000256" key="6">
    <source>
        <dbReference type="ARBA" id="ARBA00022884"/>
    </source>
</evidence>
<dbReference type="SUPFAM" id="SSF54211">
    <property type="entry name" value="Ribosomal protein S5 domain 2-like"/>
    <property type="match status" value="1"/>
</dbReference>
<dbReference type="InterPro" id="IPR020539">
    <property type="entry name" value="RNase_P_CS"/>
</dbReference>
<dbReference type="InterPro" id="IPR014721">
    <property type="entry name" value="Ribsml_uS5_D2-typ_fold_subgr"/>
</dbReference>
<keyword evidence="6 7" id="KW-0694">RNA-binding</keyword>
<organism evidence="9 10">
    <name type="scientific">Asaccharospora irregularis DSM 2635</name>
    <dbReference type="NCBI Taxonomy" id="1121321"/>
    <lineage>
        <taxon>Bacteria</taxon>
        <taxon>Bacillati</taxon>
        <taxon>Bacillota</taxon>
        <taxon>Clostridia</taxon>
        <taxon>Peptostreptococcales</taxon>
        <taxon>Peptostreptococcaceae</taxon>
        <taxon>Asaccharospora</taxon>
    </lineage>
</organism>
<dbReference type="PANTHER" id="PTHR33992:SF1">
    <property type="entry name" value="RIBONUCLEASE P PROTEIN COMPONENT"/>
    <property type="match status" value="1"/>
</dbReference>
<evidence type="ECO:0000256" key="2">
    <source>
        <dbReference type="ARBA" id="ARBA00022694"/>
    </source>
</evidence>
<reference evidence="10" key="1">
    <citation type="submission" date="2016-11" db="EMBL/GenBank/DDBJ databases">
        <authorList>
            <person name="Varghese N."/>
            <person name="Submissions S."/>
        </authorList>
    </citation>
    <scope>NUCLEOTIDE SEQUENCE [LARGE SCALE GENOMIC DNA]</scope>
    <source>
        <strain evidence="10">DSM 2635</strain>
    </source>
</reference>
<proteinExistence type="inferred from homology"/>
<accession>A0A1M5L6W2</accession>
<keyword evidence="3 7" id="KW-0540">Nuclease</keyword>
<evidence type="ECO:0000256" key="7">
    <source>
        <dbReference type="HAMAP-Rule" id="MF_00227"/>
    </source>
</evidence>
<evidence type="ECO:0000256" key="8">
    <source>
        <dbReference type="NCBIfam" id="TIGR00188"/>
    </source>
</evidence>
<keyword evidence="5 7" id="KW-0378">Hydrolase</keyword>
<keyword evidence="2 7" id="KW-0819">tRNA processing</keyword>
<comment type="function">
    <text evidence="1 7">RNaseP catalyzes the removal of the 5'-leader sequence from pre-tRNA to produce the mature 5'-terminus. It can also cleave other RNA substrates such as 4.5S RNA. The protein component plays an auxiliary but essential role in vivo by binding to the 5'-leader sequence and broadening the substrate specificity of the ribozyme.</text>
</comment>
<dbReference type="GO" id="GO:0001682">
    <property type="term" value="P:tRNA 5'-leader removal"/>
    <property type="evidence" value="ECO:0007669"/>
    <property type="project" value="UniProtKB-UniRule"/>
</dbReference>
<dbReference type="GO" id="GO:0030677">
    <property type="term" value="C:ribonuclease P complex"/>
    <property type="evidence" value="ECO:0007669"/>
    <property type="project" value="TreeGrafter"/>
</dbReference>
<comment type="similarity">
    <text evidence="7">Belongs to the RnpA family.</text>
</comment>
<dbReference type="OrthoDB" id="9810867at2"/>
<dbReference type="NCBIfam" id="TIGR00188">
    <property type="entry name" value="rnpA"/>
    <property type="match status" value="1"/>
</dbReference>
<gene>
    <name evidence="7" type="primary">rnpA</name>
    <name evidence="9" type="ORF">SAMN04488530_10414</name>
</gene>
<dbReference type="GO" id="GO:0004526">
    <property type="term" value="F:ribonuclease P activity"/>
    <property type="evidence" value="ECO:0007669"/>
    <property type="project" value="UniProtKB-UniRule"/>
</dbReference>
<protein>
    <recommendedName>
        <fullName evidence="7 8">Ribonuclease P protein component</fullName>
        <shortName evidence="7">RNase P protein</shortName>
        <shortName evidence="7">RNaseP protein</shortName>
        <ecNumber evidence="7 8">3.1.26.5</ecNumber>
    </recommendedName>
    <alternativeName>
        <fullName evidence="7">Protein C5</fullName>
    </alternativeName>
</protein>
<evidence type="ECO:0000256" key="3">
    <source>
        <dbReference type="ARBA" id="ARBA00022722"/>
    </source>
</evidence>
<dbReference type="InterPro" id="IPR020568">
    <property type="entry name" value="Ribosomal_Su5_D2-typ_SF"/>
</dbReference>
<evidence type="ECO:0000256" key="4">
    <source>
        <dbReference type="ARBA" id="ARBA00022759"/>
    </source>
</evidence>
<dbReference type="EMBL" id="FQWX01000004">
    <property type="protein sequence ID" value="SHG60499.1"/>
    <property type="molecule type" value="Genomic_DNA"/>
</dbReference>
<dbReference type="Proteomes" id="UP000243255">
    <property type="component" value="Unassembled WGS sequence"/>
</dbReference>
<dbReference type="RefSeq" id="WP_073124091.1">
    <property type="nucleotide sequence ID" value="NZ_BAABCH010000006.1"/>
</dbReference>
<dbReference type="GO" id="GO:0000049">
    <property type="term" value="F:tRNA binding"/>
    <property type="evidence" value="ECO:0007669"/>
    <property type="project" value="UniProtKB-UniRule"/>
</dbReference>
<comment type="subunit">
    <text evidence="7">Consists of a catalytic RNA component (M1 or rnpB) and a protein subunit.</text>
</comment>
<keyword evidence="10" id="KW-1185">Reference proteome</keyword>